<dbReference type="Gene3D" id="1.20.58.100">
    <property type="entry name" value="Fumarate reductase/succinate dehydrogenase flavoprotein-like, C-terminal domain"/>
    <property type="match status" value="1"/>
</dbReference>
<evidence type="ECO:0000256" key="1">
    <source>
        <dbReference type="ARBA" id="ARBA00022630"/>
    </source>
</evidence>
<sequence length="337" mass="37477">HKGKGVHSPDGEHLWLDLRHLGEQHLRTKLREVYDICMYFLGVNPITELVPVRPTQHYSMGGIRVNKDGHAYSLKGLWSVGESACWDMHGMNRLGGNSLAETVVAGMFCGQRMGQWASGQSLELDTKLASEAVAAQQDRVNNLLGKGVGKANENVHELLNTMQETLQAKAGIFRKGKELKEAVGTLRDLHKRSQNLKLQSSFKGANPELALALRLPGMIKLALCVAKGALLRTESRGGHSREDYPERNDKEWLKRTLARWPKGAKEPEISYEPVGLLESPPGHRGYGGAVNIPMKQSVEKYNKTVKQEWIKQGWHETATPLGAELKEMVEYASTKES</sequence>
<dbReference type="AlphaFoldDB" id="A0A382KQN2"/>
<proteinExistence type="predicted"/>
<dbReference type="Gene3D" id="3.50.50.60">
    <property type="entry name" value="FAD/NAD(P)-binding domain"/>
    <property type="match status" value="1"/>
</dbReference>
<dbReference type="Gene3D" id="3.90.700.10">
    <property type="entry name" value="Succinate dehydrogenase/fumarate reductase flavoprotein, catalytic domain"/>
    <property type="match status" value="1"/>
</dbReference>
<dbReference type="InterPro" id="IPR015939">
    <property type="entry name" value="Fum_Rdtase/Succ_DH_flav-like_C"/>
</dbReference>
<protein>
    <recommendedName>
        <fullName evidence="6">Fumarate reductase flavoprotein subunit</fullName>
    </recommendedName>
</protein>
<dbReference type="GO" id="GO:0005886">
    <property type="term" value="C:plasma membrane"/>
    <property type="evidence" value="ECO:0007669"/>
    <property type="project" value="TreeGrafter"/>
</dbReference>
<dbReference type="Gene3D" id="3.10.20.820">
    <property type="match status" value="1"/>
</dbReference>
<evidence type="ECO:0000256" key="2">
    <source>
        <dbReference type="ARBA" id="ARBA00023002"/>
    </source>
</evidence>
<dbReference type="SUPFAM" id="SSF51905">
    <property type="entry name" value="FAD/NAD(P)-binding domain"/>
    <property type="match status" value="1"/>
</dbReference>
<dbReference type="GO" id="GO:0009055">
    <property type="term" value="F:electron transfer activity"/>
    <property type="evidence" value="ECO:0007669"/>
    <property type="project" value="TreeGrafter"/>
</dbReference>
<feature type="non-terminal residue" evidence="5">
    <location>
        <position position="1"/>
    </location>
</feature>
<gene>
    <name evidence="5" type="ORF">METZ01_LOCUS278637</name>
</gene>
<keyword evidence="1" id="KW-0285">Flavoprotein</keyword>
<dbReference type="PANTHER" id="PTHR11632">
    <property type="entry name" value="SUCCINATE DEHYDROGENASE 2 FLAVOPROTEIN SUBUNIT"/>
    <property type="match status" value="1"/>
</dbReference>
<evidence type="ECO:0000259" key="3">
    <source>
        <dbReference type="Pfam" id="PF00890"/>
    </source>
</evidence>
<dbReference type="InterPro" id="IPR037099">
    <property type="entry name" value="Fum_R/Succ_DH_flav-like_C_sf"/>
</dbReference>
<dbReference type="InterPro" id="IPR027477">
    <property type="entry name" value="Succ_DH/fumarate_Rdtase_cat_sf"/>
</dbReference>
<feature type="domain" description="Fumarate reductase/succinate dehydrogenase flavoprotein-like C-terminal" evidence="4">
    <location>
        <begin position="160"/>
        <end position="286"/>
    </location>
</feature>
<dbReference type="InterPro" id="IPR036188">
    <property type="entry name" value="FAD/NAD-bd_sf"/>
</dbReference>
<dbReference type="Pfam" id="PF02910">
    <property type="entry name" value="Succ_DH_flav_C"/>
    <property type="match status" value="1"/>
</dbReference>
<evidence type="ECO:0008006" key="6">
    <source>
        <dbReference type="Google" id="ProtNLM"/>
    </source>
</evidence>
<dbReference type="GO" id="GO:0000104">
    <property type="term" value="F:succinate dehydrogenase activity"/>
    <property type="evidence" value="ECO:0007669"/>
    <property type="project" value="TreeGrafter"/>
</dbReference>
<dbReference type="PANTHER" id="PTHR11632:SF71">
    <property type="entry name" value="FUMARATE REDUCTASE FLAVOPROTEIN SUBUNIT"/>
    <property type="match status" value="1"/>
</dbReference>
<name>A0A382KQN2_9ZZZZ</name>
<accession>A0A382KQN2</accession>
<dbReference type="Pfam" id="PF00890">
    <property type="entry name" value="FAD_binding_2"/>
    <property type="match status" value="1"/>
</dbReference>
<keyword evidence="2" id="KW-0560">Oxidoreductase</keyword>
<dbReference type="InterPro" id="IPR003953">
    <property type="entry name" value="FAD-dep_OxRdtase_2_FAD-bd"/>
</dbReference>
<dbReference type="GO" id="GO:0050660">
    <property type="term" value="F:flavin adenine dinucleotide binding"/>
    <property type="evidence" value="ECO:0007669"/>
    <property type="project" value="TreeGrafter"/>
</dbReference>
<evidence type="ECO:0000313" key="5">
    <source>
        <dbReference type="EMBL" id="SVC25783.1"/>
    </source>
</evidence>
<dbReference type="EMBL" id="UINC01081687">
    <property type="protein sequence ID" value="SVC25783.1"/>
    <property type="molecule type" value="Genomic_DNA"/>
</dbReference>
<dbReference type="InterPro" id="IPR030664">
    <property type="entry name" value="SdhA/FrdA/AprA"/>
</dbReference>
<reference evidence="5" key="1">
    <citation type="submission" date="2018-05" db="EMBL/GenBank/DDBJ databases">
        <authorList>
            <person name="Lanie J.A."/>
            <person name="Ng W.-L."/>
            <person name="Kazmierczak K.M."/>
            <person name="Andrzejewski T.M."/>
            <person name="Davidsen T.M."/>
            <person name="Wayne K.J."/>
            <person name="Tettelin H."/>
            <person name="Glass J.I."/>
            <person name="Rusch D."/>
            <person name="Podicherti R."/>
            <person name="Tsui H.-C.T."/>
            <person name="Winkler M.E."/>
        </authorList>
    </citation>
    <scope>NUCLEOTIDE SEQUENCE</scope>
</reference>
<dbReference type="SUPFAM" id="SSF46977">
    <property type="entry name" value="Succinate dehydrogenase/fumarate reductase flavoprotein C-terminal domain"/>
    <property type="match status" value="1"/>
</dbReference>
<feature type="domain" description="FAD-dependent oxidoreductase 2 FAD-binding" evidence="3">
    <location>
        <begin position="8"/>
        <end position="99"/>
    </location>
</feature>
<organism evidence="5">
    <name type="scientific">marine metagenome</name>
    <dbReference type="NCBI Taxonomy" id="408172"/>
    <lineage>
        <taxon>unclassified sequences</taxon>
        <taxon>metagenomes</taxon>
        <taxon>ecological metagenomes</taxon>
    </lineage>
</organism>
<dbReference type="GO" id="GO:0009061">
    <property type="term" value="P:anaerobic respiration"/>
    <property type="evidence" value="ECO:0007669"/>
    <property type="project" value="TreeGrafter"/>
</dbReference>
<dbReference type="SUPFAM" id="SSF56425">
    <property type="entry name" value="Succinate dehydrogenase/fumarate reductase flavoprotein, catalytic domain"/>
    <property type="match status" value="1"/>
</dbReference>
<evidence type="ECO:0000259" key="4">
    <source>
        <dbReference type="Pfam" id="PF02910"/>
    </source>
</evidence>